<sequence>MSLGWSLHRSRALRSLSHEGQKLVVPQAVSGESSRCVSSPMGFEIRIRSNSRLRIGGRSVIVCAYEPNRITCVAGGRLQVTTSNRRALRRNPNGGGGATELVEMEHPKLGTETLEKLRQDGPIREIGYPIKSANMVDSISCIKSAKLAEEGLPNRSAIQADKKTFSKISNVAAGSNENGTVLRTKETGELEKQLTDPSVQSLSFLNLSLFFPPPYLLYAFLSFFLFSFCFSFFVKTSFPPSLSLSIRHFSNQR</sequence>
<evidence type="ECO:0000256" key="1">
    <source>
        <dbReference type="SAM" id="Phobius"/>
    </source>
</evidence>
<keyword evidence="1" id="KW-0812">Transmembrane</keyword>
<accession>A0A6V7PVI7</accession>
<protein>
    <submittedName>
        <fullName evidence="2">Uncharacterized protein</fullName>
    </submittedName>
</protein>
<evidence type="ECO:0000313" key="2">
    <source>
        <dbReference type="EMBL" id="CAD1834626.1"/>
    </source>
</evidence>
<dbReference type="AlphaFoldDB" id="A0A6V7PVI7"/>
<dbReference type="EMBL" id="LR862152">
    <property type="protein sequence ID" value="CAD1834626.1"/>
    <property type="molecule type" value="Genomic_DNA"/>
</dbReference>
<feature type="transmembrane region" description="Helical" evidence="1">
    <location>
        <begin position="215"/>
        <end position="234"/>
    </location>
</feature>
<keyword evidence="1" id="KW-0472">Membrane</keyword>
<organism evidence="2">
    <name type="scientific">Ananas comosus var. bracteatus</name>
    <name type="common">red pineapple</name>
    <dbReference type="NCBI Taxonomy" id="296719"/>
    <lineage>
        <taxon>Eukaryota</taxon>
        <taxon>Viridiplantae</taxon>
        <taxon>Streptophyta</taxon>
        <taxon>Embryophyta</taxon>
        <taxon>Tracheophyta</taxon>
        <taxon>Spermatophyta</taxon>
        <taxon>Magnoliopsida</taxon>
        <taxon>Liliopsida</taxon>
        <taxon>Poales</taxon>
        <taxon>Bromeliaceae</taxon>
        <taxon>Bromelioideae</taxon>
        <taxon>Ananas</taxon>
    </lineage>
</organism>
<reference evidence="2" key="1">
    <citation type="submission" date="2020-07" db="EMBL/GenBank/DDBJ databases">
        <authorList>
            <person name="Lin J."/>
        </authorList>
    </citation>
    <scope>NUCLEOTIDE SEQUENCE</scope>
</reference>
<proteinExistence type="predicted"/>
<name>A0A6V7PVI7_ANACO</name>
<keyword evidence="1" id="KW-1133">Transmembrane helix</keyword>
<gene>
    <name evidence="2" type="ORF">CB5_LOCUS17837</name>
</gene>